<reference evidence="2" key="2">
    <citation type="submission" date="2021-08" db="EMBL/GenBank/DDBJ databases">
        <authorList>
            <person name="Tani A."/>
            <person name="Ola A."/>
            <person name="Ogura Y."/>
            <person name="Katsura K."/>
            <person name="Hayashi T."/>
        </authorList>
    </citation>
    <scope>NUCLEOTIDE SEQUENCE</scope>
    <source>
        <strain evidence="2">NBRC 15689</strain>
    </source>
</reference>
<keyword evidence="1" id="KW-1133">Transmembrane helix</keyword>
<comment type="caution">
    <text evidence="2">The sequence shown here is derived from an EMBL/GenBank/DDBJ whole genome shotgun (WGS) entry which is preliminary data.</text>
</comment>
<sequence>MNDDLRESRAALILIAGAVFSVLAFGAVTLLSQFGG</sequence>
<keyword evidence="1" id="KW-0812">Transmembrane</keyword>
<gene>
    <name evidence="2" type="ORF">LKMONMHP_1352</name>
</gene>
<accession>A0ABQ4T655</accession>
<protein>
    <submittedName>
        <fullName evidence="2">Uncharacterized protein</fullName>
    </submittedName>
</protein>
<evidence type="ECO:0000313" key="3">
    <source>
        <dbReference type="Proteomes" id="UP001055156"/>
    </source>
</evidence>
<keyword evidence="1" id="KW-0472">Membrane</keyword>
<evidence type="ECO:0000256" key="1">
    <source>
        <dbReference type="SAM" id="Phobius"/>
    </source>
</evidence>
<name>A0ABQ4T655_METOR</name>
<keyword evidence="3" id="KW-1185">Reference proteome</keyword>
<reference evidence="2" key="1">
    <citation type="journal article" date="2021" name="Front. Microbiol.">
        <title>Comprehensive Comparative Genomics and Phenotyping of Methylobacterium Species.</title>
        <authorList>
            <person name="Alessa O."/>
            <person name="Ogura Y."/>
            <person name="Fujitani Y."/>
            <person name="Takami H."/>
            <person name="Hayashi T."/>
            <person name="Sahin N."/>
            <person name="Tani A."/>
        </authorList>
    </citation>
    <scope>NUCLEOTIDE SEQUENCE</scope>
    <source>
        <strain evidence="2">NBRC 15689</strain>
    </source>
</reference>
<dbReference type="Proteomes" id="UP001055156">
    <property type="component" value="Unassembled WGS sequence"/>
</dbReference>
<evidence type="ECO:0000313" key="2">
    <source>
        <dbReference type="EMBL" id="GJE26501.1"/>
    </source>
</evidence>
<feature type="transmembrane region" description="Helical" evidence="1">
    <location>
        <begin position="12"/>
        <end position="34"/>
    </location>
</feature>
<dbReference type="EMBL" id="BPQV01000003">
    <property type="protein sequence ID" value="GJE26501.1"/>
    <property type="molecule type" value="Genomic_DNA"/>
</dbReference>
<organism evidence="2 3">
    <name type="scientific">Methylobacterium organophilum</name>
    <dbReference type="NCBI Taxonomy" id="410"/>
    <lineage>
        <taxon>Bacteria</taxon>
        <taxon>Pseudomonadati</taxon>
        <taxon>Pseudomonadota</taxon>
        <taxon>Alphaproteobacteria</taxon>
        <taxon>Hyphomicrobiales</taxon>
        <taxon>Methylobacteriaceae</taxon>
        <taxon>Methylobacterium</taxon>
    </lineage>
</organism>
<proteinExistence type="predicted"/>